<dbReference type="InterPro" id="IPR001525">
    <property type="entry name" value="C5_MeTfrase"/>
</dbReference>
<dbReference type="EMBL" id="BAABFR010000026">
    <property type="protein sequence ID" value="GAA4391485.1"/>
    <property type="molecule type" value="Genomic_DNA"/>
</dbReference>
<evidence type="ECO:0000256" key="4">
    <source>
        <dbReference type="ARBA" id="ARBA00022747"/>
    </source>
</evidence>
<dbReference type="EC" id="2.1.1.37" evidence="7"/>
<evidence type="ECO:0000313" key="8">
    <source>
        <dbReference type="EMBL" id="GAA4391485.1"/>
    </source>
</evidence>
<evidence type="ECO:0000256" key="5">
    <source>
        <dbReference type="PROSITE-ProRule" id="PRU01016"/>
    </source>
</evidence>
<dbReference type="InterPro" id="IPR029063">
    <property type="entry name" value="SAM-dependent_MTases_sf"/>
</dbReference>
<proteinExistence type="inferred from homology"/>
<evidence type="ECO:0000256" key="7">
    <source>
        <dbReference type="RuleBase" id="RU000417"/>
    </source>
</evidence>
<comment type="similarity">
    <text evidence="5 6">Belongs to the class I-like SAM-binding methyltransferase superfamily. C5-methyltransferase family.</text>
</comment>
<organism evidence="8 9">
    <name type="scientific">Tsukamurella soli</name>
    <dbReference type="NCBI Taxonomy" id="644556"/>
    <lineage>
        <taxon>Bacteria</taxon>
        <taxon>Bacillati</taxon>
        <taxon>Actinomycetota</taxon>
        <taxon>Actinomycetes</taxon>
        <taxon>Mycobacteriales</taxon>
        <taxon>Tsukamurellaceae</taxon>
        <taxon>Tsukamurella</taxon>
    </lineage>
</organism>
<evidence type="ECO:0000256" key="3">
    <source>
        <dbReference type="ARBA" id="ARBA00022691"/>
    </source>
</evidence>
<evidence type="ECO:0000313" key="9">
    <source>
        <dbReference type="Proteomes" id="UP001500635"/>
    </source>
</evidence>
<evidence type="ECO:0000256" key="2">
    <source>
        <dbReference type="ARBA" id="ARBA00022679"/>
    </source>
</evidence>
<comment type="caution">
    <text evidence="8">The sequence shown here is derived from an EMBL/GenBank/DDBJ whole genome shotgun (WGS) entry which is preliminary data.</text>
</comment>
<gene>
    <name evidence="8" type="ORF">GCM10023147_20410</name>
</gene>
<dbReference type="PANTHER" id="PTHR10629">
    <property type="entry name" value="CYTOSINE-SPECIFIC METHYLTRANSFERASE"/>
    <property type="match status" value="1"/>
</dbReference>
<dbReference type="GO" id="GO:0008168">
    <property type="term" value="F:methyltransferase activity"/>
    <property type="evidence" value="ECO:0007669"/>
    <property type="project" value="UniProtKB-KW"/>
</dbReference>
<dbReference type="InterPro" id="IPR050390">
    <property type="entry name" value="C5-Methyltransferase"/>
</dbReference>
<feature type="active site" evidence="5">
    <location>
        <position position="72"/>
    </location>
</feature>
<name>A0ABP8JIN0_9ACTN</name>
<dbReference type="RefSeq" id="WP_344994694.1">
    <property type="nucleotide sequence ID" value="NZ_BAABFR010000026.1"/>
</dbReference>
<comment type="catalytic activity">
    <reaction evidence="7">
        <text>a 2'-deoxycytidine in DNA + S-adenosyl-L-methionine = a 5-methyl-2'-deoxycytidine in DNA + S-adenosyl-L-homocysteine + H(+)</text>
        <dbReference type="Rhea" id="RHEA:13681"/>
        <dbReference type="Rhea" id="RHEA-COMP:11369"/>
        <dbReference type="Rhea" id="RHEA-COMP:11370"/>
        <dbReference type="ChEBI" id="CHEBI:15378"/>
        <dbReference type="ChEBI" id="CHEBI:57856"/>
        <dbReference type="ChEBI" id="CHEBI:59789"/>
        <dbReference type="ChEBI" id="CHEBI:85452"/>
        <dbReference type="ChEBI" id="CHEBI:85454"/>
        <dbReference type="EC" id="2.1.1.37"/>
    </reaction>
</comment>
<keyword evidence="1 5" id="KW-0489">Methyltransferase</keyword>
<keyword evidence="3 5" id="KW-0949">S-adenosyl-L-methionine</keyword>
<keyword evidence="4" id="KW-0680">Restriction system</keyword>
<dbReference type="InterPro" id="IPR018117">
    <property type="entry name" value="C5_DNA_meth_AS"/>
</dbReference>
<keyword evidence="2 5" id="KW-0808">Transferase</keyword>
<dbReference type="SUPFAM" id="SSF53335">
    <property type="entry name" value="S-adenosyl-L-methionine-dependent methyltransferases"/>
    <property type="match status" value="1"/>
</dbReference>
<dbReference type="Pfam" id="PF00145">
    <property type="entry name" value="DNA_methylase"/>
    <property type="match status" value="1"/>
</dbReference>
<sequence length="387" mass="41706">MSRRAVGLFAGIGGLEIGLAEHGWDTELLCEIDEGATAVLKHRFPSVPHHADVTTLRSLPGGTELVMAGFPCQDLSQAGLTAGITGDRSGLVDEVFRLVRRKAGPRWLLLENVPFMLRLDRGAAMRHVTGALDALGYTWAYRVVDARAFGLPQRRQRVLMLASRTEDPREVLFADDAGARPDGDPAHHPCGFYWTEGTRGLGWAVNAIPTLKGGSTLGIASPPAVRTLDGRGIVTPGIVDAERLQGFDPDWTTPALTVPGIRSGHRWKLVGNAVSTRMSSWVGHRLDAPLPYDGRADTPLAPSDPWPVAAWGRAGAAHRVDASTWPVHHEYEDLGGFLDDARPLSARATAGFLKRAEAGSLRFVPGFLDDVAAHLDRMRGADPERAA</sequence>
<evidence type="ECO:0000256" key="1">
    <source>
        <dbReference type="ARBA" id="ARBA00022603"/>
    </source>
</evidence>
<dbReference type="PROSITE" id="PS51679">
    <property type="entry name" value="SAM_MT_C5"/>
    <property type="match status" value="1"/>
</dbReference>
<evidence type="ECO:0000256" key="6">
    <source>
        <dbReference type="RuleBase" id="RU000416"/>
    </source>
</evidence>
<dbReference type="NCBIfam" id="TIGR00675">
    <property type="entry name" value="dcm"/>
    <property type="match status" value="1"/>
</dbReference>
<dbReference type="PRINTS" id="PR00105">
    <property type="entry name" value="C5METTRFRASE"/>
</dbReference>
<protein>
    <recommendedName>
        <fullName evidence="7">Cytosine-specific methyltransferase</fullName>
        <ecNumber evidence="7">2.1.1.37</ecNumber>
    </recommendedName>
</protein>
<dbReference type="Proteomes" id="UP001500635">
    <property type="component" value="Unassembled WGS sequence"/>
</dbReference>
<accession>A0ABP8JIN0</accession>
<dbReference type="Gene3D" id="3.40.50.150">
    <property type="entry name" value="Vaccinia Virus protein VP39"/>
    <property type="match status" value="1"/>
</dbReference>
<keyword evidence="9" id="KW-1185">Reference proteome</keyword>
<dbReference type="GO" id="GO:0032259">
    <property type="term" value="P:methylation"/>
    <property type="evidence" value="ECO:0007669"/>
    <property type="project" value="UniProtKB-KW"/>
</dbReference>
<dbReference type="PROSITE" id="PS00094">
    <property type="entry name" value="C5_MTASE_1"/>
    <property type="match status" value="1"/>
</dbReference>
<dbReference type="PANTHER" id="PTHR10629:SF50">
    <property type="entry name" value="DNA (CYTOSINE-5)-METHYLTRANSFERASE CMT3"/>
    <property type="match status" value="1"/>
</dbReference>
<reference evidence="9" key="1">
    <citation type="journal article" date="2019" name="Int. J. Syst. Evol. Microbiol.">
        <title>The Global Catalogue of Microorganisms (GCM) 10K type strain sequencing project: providing services to taxonomists for standard genome sequencing and annotation.</title>
        <authorList>
            <consortium name="The Broad Institute Genomics Platform"/>
            <consortium name="The Broad Institute Genome Sequencing Center for Infectious Disease"/>
            <person name="Wu L."/>
            <person name="Ma J."/>
        </authorList>
    </citation>
    <scope>NUCLEOTIDE SEQUENCE [LARGE SCALE GENOMIC DNA]</scope>
    <source>
        <strain evidence="9">JCM 17688</strain>
    </source>
</reference>